<dbReference type="Pfam" id="PF06439">
    <property type="entry name" value="3keto-disac_hyd"/>
    <property type="match status" value="1"/>
</dbReference>
<reference evidence="4" key="1">
    <citation type="journal article" date="2019" name="Int. J. Syst. Evol. Microbiol.">
        <title>The Global Catalogue of Microorganisms (GCM) 10K type strain sequencing project: providing services to taxonomists for standard genome sequencing and annotation.</title>
        <authorList>
            <consortium name="The Broad Institute Genomics Platform"/>
            <consortium name="The Broad Institute Genome Sequencing Center for Infectious Disease"/>
            <person name="Wu L."/>
            <person name="Ma J."/>
        </authorList>
    </citation>
    <scope>NUCLEOTIDE SEQUENCE [LARGE SCALE GENOMIC DNA]</scope>
    <source>
        <strain evidence="4">KCTC 19812</strain>
    </source>
</reference>
<evidence type="ECO:0000313" key="4">
    <source>
        <dbReference type="Proteomes" id="UP001597414"/>
    </source>
</evidence>
<dbReference type="Gene3D" id="2.60.120.560">
    <property type="entry name" value="Exo-inulinase, domain 1"/>
    <property type="match status" value="1"/>
</dbReference>
<protein>
    <submittedName>
        <fullName evidence="3">DUF1080 domain-containing protein</fullName>
    </submittedName>
</protein>
<evidence type="ECO:0000313" key="3">
    <source>
        <dbReference type="EMBL" id="MFD2202793.1"/>
    </source>
</evidence>
<feature type="chain" id="PRO_5046282724" evidence="1">
    <location>
        <begin position="22"/>
        <end position="222"/>
    </location>
</feature>
<name>A0ABW5BA65_9BACT</name>
<dbReference type="EMBL" id="JBHUIV010000020">
    <property type="protein sequence ID" value="MFD2202793.1"/>
    <property type="molecule type" value="Genomic_DNA"/>
</dbReference>
<dbReference type="RefSeq" id="WP_380804236.1">
    <property type="nucleotide sequence ID" value="NZ_JBHUIV010000020.1"/>
</dbReference>
<sequence>MKKILFCLAVFQLFGLGTVIAQEIPESEFTPLFNGKNLDGWIGNKTAYRAENGMIVIDPKGGGGGNLFTEKEYGNFILKFEFLLTPGANNGLGIHAPLEGDAAYVGKEIQILDNEAEKYADLHDYQFHGSVYGVMAAKRGHLKAPGEWNQQEVIVQHPKIKVILNGTTILEGDYLESSKNGTLDQKEHPGLKRSIGHIGFLGHGDVVHFRNIRIKELPATNN</sequence>
<dbReference type="Proteomes" id="UP001597414">
    <property type="component" value="Unassembled WGS sequence"/>
</dbReference>
<gene>
    <name evidence="3" type="ORF">ACFSKV_14540</name>
</gene>
<feature type="domain" description="3-keto-alpha-glucoside-1,2-lyase/3-keto-2-hydroxy-glucal hydratase" evidence="2">
    <location>
        <begin position="28"/>
        <end position="215"/>
    </location>
</feature>
<keyword evidence="1" id="KW-0732">Signal</keyword>
<keyword evidence="4" id="KW-1185">Reference proteome</keyword>
<dbReference type="InterPro" id="IPR010496">
    <property type="entry name" value="AL/BT2_dom"/>
</dbReference>
<evidence type="ECO:0000259" key="2">
    <source>
        <dbReference type="Pfam" id="PF06439"/>
    </source>
</evidence>
<proteinExistence type="predicted"/>
<evidence type="ECO:0000256" key="1">
    <source>
        <dbReference type="SAM" id="SignalP"/>
    </source>
</evidence>
<accession>A0ABW5BA65</accession>
<feature type="signal peptide" evidence="1">
    <location>
        <begin position="1"/>
        <end position="21"/>
    </location>
</feature>
<comment type="caution">
    <text evidence="3">The sequence shown here is derived from an EMBL/GenBank/DDBJ whole genome shotgun (WGS) entry which is preliminary data.</text>
</comment>
<organism evidence="3 4">
    <name type="scientific">Shivajiella indica</name>
    <dbReference type="NCBI Taxonomy" id="872115"/>
    <lineage>
        <taxon>Bacteria</taxon>
        <taxon>Pseudomonadati</taxon>
        <taxon>Bacteroidota</taxon>
        <taxon>Cytophagia</taxon>
        <taxon>Cytophagales</taxon>
        <taxon>Cyclobacteriaceae</taxon>
        <taxon>Shivajiella</taxon>
    </lineage>
</organism>